<dbReference type="AlphaFoldDB" id="A0A370I2A9"/>
<dbReference type="InterPro" id="IPR007891">
    <property type="entry name" value="CHASE3"/>
</dbReference>
<proteinExistence type="predicted"/>
<dbReference type="InterPro" id="IPR036097">
    <property type="entry name" value="HisK_dim/P_sf"/>
</dbReference>
<dbReference type="SUPFAM" id="SSF158472">
    <property type="entry name" value="HAMP domain-like"/>
    <property type="match status" value="1"/>
</dbReference>
<evidence type="ECO:0000256" key="7">
    <source>
        <dbReference type="ARBA" id="ARBA00022777"/>
    </source>
</evidence>
<keyword evidence="4" id="KW-0597">Phosphoprotein</keyword>
<evidence type="ECO:0000256" key="2">
    <source>
        <dbReference type="ARBA" id="ARBA00004236"/>
    </source>
</evidence>
<dbReference type="SMART" id="SM00304">
    <property type="entry name" value="HAMP"/>
    <property type="match status" value="1"/>
</dbReference>
<keyword evidence="8 10" id="KW-1133">Transmembrane helix</keyword>
<dbReference type="Pfam" id="PF00672">
    <property type="entry name" value="HAMP"/>
    <property type="match status" value="1"/>
</dbReference>
<keyword evidence="9" id="KW-0902">Two-component regulatory system</keyword>
<evidence type="ECO:0000256" key="1">
    <source>
        <dbReference type="ARBA" id="ARBA00000085"/>
    </source>
</evidence>
<dbReference type="Pfam" id="PF00512">
    <property type="entry name" value="HisKA"/>
    <property type="match status" value="1"/>
</dbReference>
<keyword evidence="10" id="KW-0472">Membrane</keyword>
<feature type="transmembrane region" description="Helical" evidence="10">
    <location>
        <begin position="16"/>
        <end position="41"/>
    </location>
</feature>
<sequence>MTPHESRVVGRLTVQAWFQIVLASMILLVVIGAALGTQVIASTTTISDRLLDRTLPATAEAYRLQSGLVDQETGVRGYAITADPAFLEPYSDGKQLEQQASARLRDLLSDRPDLLSDLDGIERSAEQWRRGYADPLTSIQSPAQARSAGSATADRGKSIFDAVRDQFGRQNTDLAAALAADHADLDRARTVRNVVLIGLLVIFLLTSILFTVLVRRLVARPLRYLTDSSLRVAGGDFEHRIVAHGPADLAAVAEAVEDMRQEIVSKLGSSRAQEAALQDQRDTLDAQTVELRRSNAELEQFAYVASHDLQEPLRKVASFCQLLEKRYGDKLDDRGKQYIDYAVDGAKRMQVLINDLLTFSRVGRITGDNASVPLHEPLAKAIDNLSTVIEDTEARIERPDELPEIMGEPVLLTMLWQNLIGNAVKFRKPDQRPEIRITCDPDPDGGWLFTLSDNGIGIEPEFVEKVFVIFQRLHSRDEYTGTGIGLAICKKIVEFHDGRIWIDTEYAEGTRFCFTLIGTDHTVRSADLLPATEGASS</sequence>
<dbReference type="Gene3D" id="1.10.287.130">
    <property type="match status" value="1"/>
</dbReference>
<evidence type="ECO:0000256" key="5">
    <source>
        <dbReference type="ARBA" id="ARBA00022679"/>
    </source>
</evidence>
<comment type="subcellular location">
    <subcellularLocation>
        <location evidence="2">Cell membrane</location>
    </subcellularLocation>
</comment>
<dbReference type="STRING" id="1210086.GCA_001613105_02364"/>
<evidence type="ECO:0000256" key="4">
    <source>
        <dbReference type="ARBA" id="ARBA00022553"/>
    </source>
</evidence>
<feature type="domain" description="Histidine kinase" evidence="11">
    <location>
        <begin position="304"/>
        <end position="520"/>
    </location>
</feature>
<dbReference type="InterPro" id="IPR036890">
    <property type="entry name" value="HATPase_C_sf"/>
</dbReference>
<accession>A0A370I2A9</accession>
<evidence type="ECO:0000256" key="9">
    <source>
        <dbReference type="ARBA" id="ARBA00023012"/>
    </source>
</evidence>
<dbReference type="InterPro" id="IPR052162">
    <property type="entry name" value="Sensor_kinase/Photoreceptor"/>
</dbReference>
<dbReference type="PANTHER" id="PTHR43304:SF1">
    <property type="entry name" value="PAC DOMAIN-CONTAINING PROTEIN"/>
    <property type="match status" value="1"/>
</dbReference>
<evidence type="ECO:0000259" key="11">
    <source>
        <dbReference type="PROSITE" id="PS50109"/>
    </source>
</evidence>
<feature type="transmembrane region" description="Helical" evidence="10">
    <location>
        <begin position="194"/>
        <end position="214"/>
    </location>
</feature>
<dbReference type="SUPFAM" id="SSF47384">
    <property type="entry name" value="Homodimeric domain of signal transducing histidine kinase"/>
    <property type="match status" value="1"/>
</dbReference>
<dbReference type="GO" id="GO:0005886">
    <property type="term" value="C:plasma membrane"/>
    <property type="evidence" value="ECO:0007669"/>
    <property type="project" value="UniProtKB-SubCell"/>
</dbReference>
<reference evidence="13 14" key="1">
    <citation type="submission" date="2018-07" db="EMBL/GenBank/DDBJ databases">
        <title>Genomic Encyclopedia of Type Strains, Phase IV (KMG-IV): sequencing the most valuable type-strain genomes for metagenomic binning, comparative biology and taxonomic classification.</title>
        <authorList>
            <person name="Goeker M."/>
        </authorList>
    </citation>
    <scope>NUCLEOTIDE SEQUENCE [LARGE SCALE GENOMIC DNA]</scope>
    <source>
        <strain evidence="13 14">DSM 44290</strain>
    </source>
</reference>
<dbReference type="InterPro" id="IPR003594">
    <property type="entry name" value="HATPase_dom"/>
</dbReference>
<keyword evidence="5" id="KW-0808">Transferase</keyword>
<keyword evidence="7 13" id="KW-0418">Kinase</keyword>
<dbReference type="InterPro" id="IPR003661">
    <property type="entry name" value="HisK_dim/P_dom"/>
</dbReference>
<dbReference type="SMART" id="SM00388">
    <property type="entry name" value="HisKA"/>
    <property type="match status" value="1"/>
</dbReference>
<dbReference type="PROSITE" id="PS50885">
    <property type="entry name" value="HAMP"/>
    <property type="match status" value="1"/>
</dbReference>
<dbReference type="Pfam" id="PF05227">
    <property type="entry name" value="CHASE3"/>
    <property type="match status" value="1"/>
</dbReference>
<dbReference type="InterPro" id="IPR003660">
    <property type="entry name" value="HAMP_dom"/>
</dbReference>
<organism evidence="13 14">
    <name type="scientific">Nocardia pseudobrasiliensis</name>
    <dbReference type="NCBI Taxonomy" id="45979"/>
    <lineage>
        <taxon>Bacteria</taxon>
        <taxon>Bacillati</taxon>
        <taxon>Actinomycetota</taxon>
        <taxon>Actinomycetes</taxon>
        <taxon>Mycobacteriales</taxon>
        <taxon>Nocardiaceae</taxon>
        <taxon>Nocardia</taxon>
    </lineage>
</organism>
<evidence type="ECO:0000259" key="12">
    <source>
        <dbReference type="PROSITE" id="PS50885"/>
    </source>
</evidence>
<dbReference type="FunFam" id="3.30.565.10:FF:000006">
    <property type="entry name" value="Sensor histidine kinase WalK"/>
    <property type="match status" value="1"/>
</dbReference>
<dbReference type="Gene3D" id="6.10.340.10">
    <property type="match status" value="1"/>
</dbReference>
<dbReference type="Pfam" id="PF02518">
    <property type="entry name" value="HATPase_c"/>
    <property type="match status" value="1"/>
</dbReference>
<dbReference type="EC" id="2.7.13.3" evidence="3"/>
<dbReference type="PANTHER" id="PTHR43304">
    <property type="entry name" value="PHYTOCHROME-LIKE PROTEIN CPH1"/>
    <property type="match status" value="1"/>
</dbReference>
<dbReference type="SMART" id="SM00387">
    <property type="entry name" value="HATPase_c"/>
    <property type="match status" value="1"/>
</dbReference>
<evidence type="ECO:0000313" key="14">
    <source>
        <dbReference type="Proteomes" id="UP000254869"/>
    </source>
</evidence>
<comment type="caution">
    <text evidence="13">The sequence shown here is derived from an EMBL/GenBank/DDBJ whole genome shotgun (WGS) entry which is preliminary data.</text>
</comment>
<keyword evidence="6 10" id="KW-0812">Transmembrane</keyword>
<dbReference type="RefSeq" id="WP_067996294.1">
    <property type="nucleotide sequence ID" value="NZ_QQBC01000007.1"/>
</dbReference>
<dbReference type="Proteomes" id="UP000254869">
    <property type="component" value="Unassembled WGS sequence"/>
</dbReference>
<dbReference type="GO" id="GO:0000155">
    <property type="term" value="F:phosphorelay sensor kinase activity"/>
    <property type="evidence" value="ECO:0007669"/>
    <property type="project" value="InterPro"/>
</dbReference>
<gene>
    <name evidence="13" type="ORF">DFR76_107213</name>
</gene>
<dbReference type="CDD" id="cd19410">
    <property type="entry name" value="HK9-like_sensor"/>
    <property type="match status" value="1"/>
</dbReference>
<dbReference type="CDD" id="cd06225">
    <property type="entry name" value="HAMP"/>
    <property type="match status" value="1"/>
</dbReference>
<feature type="domain" description="HAMP" evidence="12">
    <location>
        <begin position="216"/>
        <end position="268"/>
    </location>
</feature>
<keyword evidence="14" id="KW-1185">Reference proteome</keyword>
<dbReference type="PRINTS" id="PR00344">
    <property type="entry name" value="BCTRLSENSOR"/>
</dbReference>
<evidence type="ECO:0000256" key="8">
    <source>
        <dbReference type="ARBA" id="ARBA00022989"/>
    </source>
</evidence>
<dbReference type="PROSITE" id="PS50109">
    <property type="entry name" value="HIS_KIN"/>
    <property type="match status" value="1"/>
</dbReference>
<dbReference type="InterPro" id="IPR004358">
    <property type="entry name" value="Sig_transdc_His_kin-like_C"/>
</dbReference>
<name>A0A370I2A9_9NOCA</name>
<dbReference type="SUPFAM" id="SSF55874">
    <property type="entry name" value="ATPase domain of HSP90 chaperone/DNA topoisomerase II/histidine kinase"/>
    <property type="match status" value="1"/>
</dbReference>
<dbReference type="EMBL" id="QQBC01000007">
    <property type="protein sequence ID" value="RDI64836.1"/>
    <property type="molecule type" value="Genomic_DNA"/>
</dbReference>
<dbReference type="InterPro" id="IPR005467">
    <property type="entry name" value="His_kinase_dom"/>
</dbReference>
<evidence type="ECO:0000256" key="6">
    <source>
        <dbReference type="ARBA" id="ARBA00022692"/>
    </source>
</evidence>
<comment type="catalytic activity">
    <reaction evidence="1">
        <text>ATP + protein L-histidine = ADP + protein N-phospho-L-histidine.</text>
        <dbReference type="EC" id="2.7.13.3"/>
    </reaction>
</comment>
<evidence type="ECO:0000256" key="10">
    <source>
        <dbReference type="SAM" id="Phobius"/>
    </source>
</evidence>
<dbReference type="Gene3D" id="3.30.565.10">
    <property type="entry name" value="Histidine kinase-like ATPase, C-terminal domain"/>
    <property type="match status" value="1"/>
</dbReference>
<evidence type="ECO:0000256" key="3">
    <source>
        <dbReference type="ARBA" id="ARBA00012438"/>
    </source>
</evidence>
<protein>
    <recommendedName>
        <fullName evidence="3">histidine kinase</fullName>
        <ecNumber evidence="3">2.7.13.3</ecNumber>
    </recommendedName>
</protein>
<evidence type="ECO:0000313" key="13">
    <source>
        <dbReference type="EMBL" id="RDI64836.1"/>
    </source>
</evidence>
<dbReference type="CDD" id="cd00082">
    <property type="entry name" value="HisKA"/>
    <property type="match status" value="1"/>
</dbReference>